<dbReference type="SUPFAM" id="SSF53474">
    <property type="entry name" value="alpha/beta-Hydrolases"/>
    <property type="match status" value="1"/>
</dbReference>
<evidence type="ECO:0000313" key="3">
    <source>
        <dbReference type="EMBL" id="MDT0595575.1"/>
    </source>
</evidence>
<protein>
    <submittedName>
        <fullName evidence="3">Alpha/beta hydrolase</fullName>
    </submittedName>
</protein>
<sequence length="283" mass="30792">MKVTSLNISRILALVVTLLCAHPNLAEANKHIAVEFESQSANLAGTIVMPVNQNIHAAVVFVHGSGKQTRNLYWAEQFANNGIAALVYDKRGVGKSGGEYESKQSVSGMNISLLADDAVAALNALAMNVTNDVPLGLTGISQAGWIVPMAVEKTDKADFMLLWSGPVCRVSEEDIFSKYTRDKDSEKNPSYATALAARKAPYVWPDFLGTDSDPSTSLANIDIPGLWIFGEKDGSIPVDLSIERLQLLNNNGKKFEYVLFSHQGHNNMSSTWSTAMDWINSLE</sequence>
<dbReference type="GO" id="GO:0016787">
    <property type="term" value="F:hydrolase activity"/>
    <property type="evidence" value="ECO:0007669"/>
    <property type="project" value="UniProtKB-KW"/>
</dbReference>
<comment type="caution">
    <text evidence="3">The sequence shown here is derived from an EMBL/GenBank/DDBJ whole genome shotgun (WGS) entry which is preliminary data.</text>
</comment>
<evidence type="ECO:0000259" key="2">
    <source>
        <dbReference type="Pfam" id="PF12146"/>
    </source>
</evidence>
<keyword evidence="3" id="KW-0378">Hydrolase</keyword>
<dbReference type="InterPro" id="IPR053145">
    <property type="entry name" value="AB_hydrolase_Est10"/>
</dbReference>
<dbReference type="InterPro" id="IPR022742">
    <property type="entry name" value="Hydrolase_4"/>
</dbReference>
<evidence type="ECO:0000313" key="4">
    <source>
        <dbReference type="Proteomes" id="UP001253545"/>
    </source>
</evidence>
<feature type="chain" id="PRO_5046825467" evidence="1">
    <location>
        <begin position="29"/>
        <end position="283"/>
    </location>
</feature>
<proteinExistence type="predicted"/>
<dbReference type="Gene3D" id="3.40.50.1820">
    <property type="entry name" value="alpha/beta hydrolase"/>
    <property type="match status" value="1"/>
</dbReference>
<organism evidence="3 4">
    <name type="scientific">Glaciecola petra</name>
    <dbReference type="NCBI Taxonomy" id="3075602"/>
    <lineage>
        <taxon>Bacteria</taxon>
        <taxon>Pseudomonadati</taxon>
        <taxon>Pseudomonadota</taxon>
        <taxon>Gammaproteobacteria</taxon>
        <taxon>Alteromonadales</taxon>
        <taxon>Alteromonadaceae</taxon>
        <taxon>Glaciecola</taxon>
    </lineage>
</organism>
<dbReference type="InterPro" id="IPR029058">
    <property type="entry name" value="AB_hydrolase_fold"/>
</dbReference>
<reference evidence="3 4" key="1">
    <citation type="submission" date="2023-09" db="EMBL/GenBank/DDBJ databases">
        <authorList>
            <person name="Rey-Velasco X."/>
        </authorList>
    </citation>
    <scope>NUCLEOTIDE SEQUENCE [LARGE SCALE GENOMIC DNA]</scope>
    <source>
        <strain evidence="3 4">P117</strain>
    </source>
</reference>
<dbReference type="PANTHER" id="PTHR43265:SF1">
    <property type="entry name" value="ESTERASE ESTD"/>
    <property type="match status" value="1"/>
</dbReference>
<feature type="domain" description="Serine aminopeptidase S33" evidence="2">
    <location>
        <begin position="54"/>
        <end position="176"/>
    </location>
</feature>
<dbReference type="RefSeq" id="WP_311369096.1">
    <property type="nucleotide sequence ID" value="NZ_JAVRHX010000003.1"/>
</dbReference>
<dbReference type="Proteomes" id="UP001253545">
    <property type="component" value="Unassembled WGS sequence"/>
</dbReference>
<gene>
    <name evidence="3" type="ORF">RM552_12020</name>
</gene>
<name>A0ABU2ZSG4_9ALTE</name>
<accession>A0ABU2ZSG4</accession>
<keyword evidence="1" id="KW-0732">Signal</keyword>
<dbReference type="Pfam" id="PF12146">
    <property type="entry name" value="Hydrolase_4"/>
    <property type="match status" value="1"/>
</dbReference>
<dbReference type="PANTHER" id="PTHR43265">
    <property type="entry name" value="ESTERASE ESTD"/>
    <property type="match status" value="1"/>
</dbReference>
<evidence type="ECO:0000256" key="1">
    <source>
        <dbReference type="SAM" id="SignalP"/>
    </source>
</evidence>
<feature type="signal peptide" evidence="1">
    <location>
        <begin position="1"/>
        <end position="28"/>
    </location>
</feature>
<keyword evidence="4" id="KW-1185">Reference proteome</keyword>
<dbReference type="EMBL" id="JAVRHX010000003">
    <property type="protein sequence ID" value="MDT0595575.1"/>
    <property type="molecule type" value="Genomic_DNA"/>
</dbReference>